<organism evidence="13 14">
    <name type="scientific">Heliocybe sulcata</name>
    <dbReference type="NCBI Taxonomy" id="5364"/>
    <lineage>
        <taxon>Eukaryota</taxon>
        <taxon>Fungi</taxon>
        <taxon>Dikarya</taxon>
        <taxon>Basidiomycota</taxon>
        <taxon>Agaricomycotina</taxon>
        <taxon>Agaricomycetes</taxon>
        <taxon>Gloeophyllales</taxon>
        <taxon>Gloeophyllaceae</taxon>
        <taxon>Heliocybe</taxon>
    </lineage>
</organism>
<keyword evidence="14" id="KW-1185">Reference proteome</keyword>
<dbReference type="AlphaFoldDB" id="A0A5C3NFR3"/>
<dbReference type="GO" id="GO:0000139">
    <property type="term" value="C:Golgi membrane"/>
    <property type="evidence" value="ECO:0007669"/>
    <property type="project" value="UniProtKB-SubCell"/>
</dbReference>
<feature type="transmembrane region" description="Helical" evidence="11">
    <location>
        <begin position="229"/>
        <end position="250"/>
    </location>
</feature>
<dbReference type="Pfam" id="PF09335">
    <property type="entry name" value="VTT_dom"/>
    <property type="match status" value="1"/>
</dbReference>
<reference evidence="13 14" key="1">
    <citation type="journal article" date="2019" name="Nat. Ecol. Evol.">
        <title>Megaphylogeny resolves global patterns of mushroom evolution.</title>
        <authorList>
            <person name="Varga T."/>
            <person name="Krizsan K."/>
            <person name="Foldi C."/>
            <person name="Dima B."/>
            <person name="Sanchez-Garcia M."/>
            <person name="Sanchez-Ramirez S."/>
            <person name="Szollosi G.J."/>
            <person name="Szarkandi J.G."/>
            <person name="Papp V."/>
            <person name="Albert L."/>
            <person name="Andreopoulos W."/>
            <person name="Angelini C."/>
            <person name="Antonin V."/>
            <person name="Barry K.W."/>
            <person name="Bougher N.L."/>
            <person name="Buchanan P."/>
            <person name="Buyck B."/>
            <person name="Bense V."/>
            <person name="Catcheside P."/>
            <person name="Chovatia M."/>
            <person name="Cooper J."/>
            <person name="Damon W."/>
            <person name="Desjardin D."/>
            <person name="Finy P."/>
            <person name="Geml J."/>
            <person name="Haridas S."/>
            <person name="Hughes K."/>
            <person name="Justo A."/>
            <person name="Karasinski D."/>
            <person name="Kautmanova I."/>
            <person name="Kiss B."/>
            <person name="Kocsube S."/>
            <person name="Kotiranta H."/>
            <person name="LaButti K.M."/>
            <person name="Lechner B.E."/>
            <person name="Liimatainen K."/>
            <person name="Lipzen A."/>
            <person name="Lukacs Z."/>
            <person name="Mihaltcheva S."/>
            <person name="Morgado L.N."/>
            <person name="Niskanen T."/>
            <person name="Noordeloos M.E."/>
            <person name="Ohm R.A."/>
            <person name="Ortiz-Santana B."/>
            <person name="Ovrebo C."/>
            <person name="Racz N."/>
            <person name="Riley R."/>
            <person name="Savchenko A."/>
            <person name="Shiryaev A."/>
            <person name="Soop K."/>
            <person name="Spirin V."/>
            <person name="Szebenyi C."/>
            <person name="Tomsovsky M."/>
            <person name="Tulloss R.E."/>
            <person name="Uehling J."/>
            <person name="Grigoriev I.V."/>
            <person name="Vagvolgyi C."/>
            <person name="Papp T."/>
            <person name="Martin F.M."/>
            <person name="Miettinen O."/>
            <person name="Hibbett D.S."/>
            <person name="Nagy L.G."/>
        </authorList>
    </citation>
    <scope>NUCLEOTIDE SEQUENCE [LARGE SCALE GENOMIC DNA]</scope>
    <source>
        <strain evidence="13 14">OMC1185</strain>
    </source>
</reference>
<dbReference type="GO" id="GO:0000022">
    <property type="term" value="P:mitotic spindle elongation"/>
    <property type="evidence" value="ECO:0007669"/>
    <property type="project" value="TreeGrafter"/>
</dbReference>
<dbReference type="EMBL" id="ML213504">
    <property type="protein sequence ID" value="TFK55767.1"/>
    <property type="molecule type" value="Genomic_DNA"/>
</dbReference>
<gene>
    <name evidence="13" type="ORF">OE88DRAFT_1652234</name>
</gene>
<dbReference type="Proteomes" id="UP000305948">
    <property type="component" value="Unassembled WGS sequence"/>
</dbReference>
<evidence type="ECO:0000259" key="12">
    <source>
        <dbReference type="Pfam" id="PF09335"/>
    </source>
</evidence>
<feature type="domain" description="VTT" evidence="12">
    <location>
        <begin position="95"/>
        <end position="209"/>
    </location>
</feature>
<name>A0A5C3NFR3_9AGAM</name>
<dbReference type="OrthoDB" id="166803at2759"/>
<evidence type="ECO:0000313" key="13">
    <source>
        <dbReference type="EMBL" id="TFK55767.1"/>
    </source>
</evidence>
<keyword evidence="6 11" id="KW-0812">Transmembrane</keyword>
<evidence type="ECO:0000256" key="5">
    <source>
        <dbReference type="ARBA" id="ARBA00020673"/>
    </source>
</evidence>
<comment type="function">
    <text evidence="1">Golgi membrane protein involved in vesicular trafficking and spindle migration.</text>
</comment>
<evidence type="ECO:0000256" key="4">
    <source>
        <dbReference type="ARBA" id="ARBA00013533"/>
    </source>
</evidence>
<dbReference type="PANTHER" id="PTHR47549">
    <property type="entry name" value="GOLGI APPARATUS MEMBRANE PROTEIN TVP38-RELATED"/>
    <property type="match status" value="1"/>
</dbReference>
<evidence type="ECO:0000256" key="10">
    <source>
        <dbReference type="SAM" id="MobiDB-lite"/>
    </source>
</evidence>
<evidence type="ECO:0000256" key="8">
    <source>
        <dbReference type="ARBA" id="ARBA00023034"/>
    </source>
</evidence>
<proteinExistence type="inferred from homology"/>
<evidence type="ECO:0000256" key="6">
    <source>
        <dbReference type="ARBA" id="ARBA00022692"/>
    </source>
</evidence>
<feature type="region of interest" description="Disordered" evidence="10">
    <location>
        <begin position="289"/>
        <end position="321"/>
    </location>
</feature>
<comment type="subcellular location">
    <subcellularLocation>
        <location evidence="2">Golgi apparatus membrane</location>
        <topology evidence="2">Multi-pass membrane protein</topology>
    </subcellularLocation>
</comment>
<protein>
    <recommendedName>
        <fullName evidence="4">Golgi apparatus membrane protein TVP38</fullName>
    </recommendedName>
    <alternativeName>
        <fullName evidence="5">Golgi apparatus membrane protein tvp38</fullName>
    </alternativeName>
</protein>
<keyword evidence="7 11" id="KW-1133">Transmembrane helix</keyword>
<evidence type="ECO:0000256" key="11">
    <source>
        <dbReference type="SAM" id="Phobius"/>
    </source>
</evidence>
<comment type="similarity">
    <text evidence="3">Belongs to the TVP38/TMEM64 family.</text>
</comment>
<keyword evidence="8" id="KW-0333">Golgi apparatus</keyword>
<dbReference type="InterPro" id="IPR051076">
    <property type="entry name" value="Golgi_membrane_TVP38/TMEM64"/>
</dbReference>
<evidence type="ECO:0000256" key="2">
    <source>
        <dbReference type="ARBA" id="ARBA00004653"/>
    </source>
</evidence>
<sequence length="321" mass="35434">MGAGTLMKWPVRTLARYCAMSYRRYQKLNLVGKLFIWSILLFYVCVGAAVIIITPHRIGQFFYDMAQKVSHRRLGWLILGSVMVLVSFPPFIGFTTTVTLCGFAYGMTGLAIAVPVSIVGSAIVFLVLRFLFANRLRQWSASNEKWQALEAVIKSKGLPLIILIRLSPFPPWVYSNALFASIESVSIWQFMIATACLFPKMLLHVFIGARLAALSDDEQRRQMDTQTKILNAVLIAAGIIVGIVAGWVVYYQMQKHIRNAEGLSPEVDELAAEAIEDIAEEGAPLLANFSSDSLDKGSGADIEEPPAFPSSGRSRQESPAP</sequence>
<dbReference type="STRING" id="5364.A0A5C3NFR3"/>
<accession>A0A5C3NFR3</accession>
<evidence type="ECO:0000256" key="9">
    <source>
        <dbReference type="ARBA" id="ARBA00023136"/>
    </source>
</evidence>
<dbReference type="PANTHER" id="PTHR47549:SF1">
    <property type="entry name" value="GOLGI APPARATUS MEMBRANE PROTEIN TVP38"/>
    <property type="match status" value="1"/>
</dbReference>
<feature type="transmembrane region" description="Helical" evidence="11">
    <location>
        <begin position="74"/>
        <end position="92"/>
    </location>
</feature>
<evidence type="ECO:0000313" key="14">
    <source>
        <dbReference type="Proteomes" id="UP000305948"/>
    </source>
</evidence>
<evidence type="ECO:0000256" key="3">
    <source>
        <dbReference type="ARBA" id="ARBA00008640"/>
    </source>
</evidence>
<evidence type="ECO:0000256" key="7">
    <source>
        <dbReference type="ARBA" id="ARBA00022989"/>
    </source>
</evidence>
<dbReference type="InterPro" id="IPR032816">
    <property type="entry name" value="VTT_dom"/>
</dbReference>
<evidence type="ECO:0000256" key="1">
    <source>
        <dbReference type="ARBA" id="ARBA00002978"/>
    </source>
</evidence>
<feature type="transmembrane region" description="Helical" evidence="11">
    <location>
        <begin position="187"/>
        <end position="209"/>
    </location>
</feature>
<feature type="transmembrane region" description="Helical" evidence="11">
    <location>
        <begin position="104"/>
        <end position="128"/>
    </location>
</feature>
<dbReference type="GO" id="GO:0016192">
    <property type="term" value="P:vesicle-mediated transport"/>
    <property type="evidence" value="ECO:0007669"/>
    <property type="project" value="TreeGrafter"/>
</dbReference>
<keyword evidence="9 11" id="KW-0472">Membrane</keyword>
<feature type="transmembrane region" description="Helical" evidence="11">
    <location>
        <begin position="34"/>
        <end position="53"/>
    </location>
</feature>